<dbReference type="InterPro" id="IPR018060">
    <property type="entry name" value="HTH_AraC"/>
</dbReference>
<evidence type="ECO:0000259" key="4">
    <source>
        <dbReference type="PROSITE" id="PS01124"/>
    </source>
</evidence>
<dbReference type="Gene3D" id="1.10.10.60">
    <property type="entry name" value="Homeodomain-like"/>
    <property type="match status" value="1"/>
</dbReference>
<feature type="domain" description="HTH araC/xylS-type" evidence="4">
    <location>
        <begin position="162"/>
        <end position="262"/>
    </location>
</feature>
<keyword evidence="6" id="KW-1185">Reference proteome</keyword>
<comment type="caution">
    <text evidence="5">The sequence shown here is derived from an EMBL/GenBank/DDBJ whole genome shotgun (WGS) entry which is preliminary data.</text>
</comment>
<keyword evidence="3" id="KW-0804">Transcription</keyword>
<dbReference type="RefSeq" id="WP_386759398.1">
    <property type="nucleotide sequence ID" value="NZ_JBHRXK010000004.1"/>
</dbReference>
<keyword evidence="1" id="KW-0805">Transcription regulation</keyword>
<dbReference type="Proteomes" id="UP001595740">
    <property type="component" value="Unassembled WGS sequence"/>
</dbReference>
<evidence type="ECO:0000256" key="3">
    <source>
        <dbReference type="ARBA" id="ARBA00023163"/>
    </source>
</evidence>
<dbReference type="InterPro" id="IPR009057">
    <property type="entry name" value="Homeodomain-like_sf"/>
</dbReference>
<dbReference type="Pfam" id="PF20240">
    <property type="entry name" value="DUF6597"/>
    <property type="match status" value="1"/>
</dbReference>
<proteinExistence type="predicted"/>
<dbReference type="InterPro" id="IPR046532">
    <property type="entry name" value="DUF6597"/>
</dbReference>
<dbReference type="InterPro" id="IPR050204">
    <property type="entry name" value="AraC_XylS_family_regulators"/>
</dbReference>
<evidence type="ECO:0000256" key="1">
    <source>
        <dbReference type="ARBA" id="ARBA00023015"/>
    </source>
</evidence>
<evidence type="ECO:0000313" key="6">
    <source>
        <dbReference type="Proteomes" id="UP001595740"/>
    </source>
</evidence>
<dbReference type="SUPFAM" id="SSF46689">
    <property type="entry name" value="Homeodomain-like"/>
    <property type="match status" value="1"/>
</dbReference>
<dbReference type="PROSITE" id="PS01124">
    <property type="entry name" value="HTH_ARAC_FAMILY_2"/>
    <property type="match status" value="1"/>
</dbReference>
<evidence type="ECO:0000313" key="5">
    <source>
        <dbReference type="EMBL" id="MFC3551644.1"/>
    </source>
</evidence>
<dbReference type="EMBL" id="JBHRXK010000004">
    <property type="protein sequence ID" value="MFC3551644.1"/>
    <property type="molecule type" value="Genomic_DNA"/>
</dbReference>
<dbReference type="PANTHER" id="PTHR46796">
    <property type="entry name" value="HTH-TYPE TRANSCRIPTIONAL ACTIVATOR RHAS-RELATED"/>
    <property type="match status" value="1"/>
</dbReference>
<accession>A0ABV7RPS1</accession>
<gene>
    <name evidence="5" type="ORF">ACFOLC_11560</name>
</gene>
<organism evidence="5 6">
    <name type="scientific">Lysobacter cavernae</name>
    <dbReference type="NCBI Taxonomy" id="1685901"/>
    <lineage>
        <taxon>Bacteria</taxon>
        <taxon>Pseudomonadati</taxon>
        <taxon>Pseudomonadota</taxon>
        <taxon>Gammaproteobacteria</taxon>
        <taxon>Lysobacterales</taxon>
        <taxon>Lysobacteraceae</taxon>
        <taxon>Lysobacter</taxon>
    </lineage>
</organism>
<reference evidence="6" key="1">
    <citation type="journal article" date="2019" name="Int. J. Syst. Evol. Microbiol.">
        <title>The Global Catalogue of Microorganisms (GCM) 10K type strain sequencing project: providing services to taxonomists for standard genome sequencing and annotation.</title>
        <authorList>
            <consortium name="The Broad Institute Genomics Platform"/>
            <consortium name="The Broad Institute Genome Sequencing Center for Infectious Disease"/>
            <person name="Wu L."/>
            <person name="Ma J."/>
        </authorList>
    </citation>
    <scope>NUCLEOTIDE SEQUENCE [LARGE SCALE GENOMIC DNA]</scope>
    <source>
        <strain evidence="6">KCTC 42875</strain>
    </source>
</reference>
<dbReference type="SMART" id="SM00342">
    <property type="entry name" value="HTH_ARAC"/>
    <property type="match status" value="1"/>
</dbReference>
<name>A0ABV7RPS1_9GAMM</name>
<dbReference type="Pfam" id="PF12833">
    <property type="entry name" value="HTH_18"/>
    <property type="match status" value="1"/>
</dbReference>
<evidence type="ECO:0000256" key="2">
    <source>
        <dbReference type="ARBA" id="ARBA00023125"/>
    </source>
</evidence>
<keyword evidence="2" id="KW-0238">DNA-binding</keyword>
<protein>
    <submittedName>
        <fullName evidence="5">Helix-turn-helix domain-containing protein</fullName>
    </submittedName>
</protein>
<sequence>MALILPPLKALRPYVASVWASARGEATATGREHVLPCGQMHLAVRLDHAPLRLFADADDRAGDVIGDAVVAGARAGYYIKDMSVPARSVGVQLRPGAAAALFGVSAAALQGHHVPLDALWGADARRLRERLHETPDPRAQLDVLQTLLLARLRVRALHPAVAQALVRMEMGTNHDDLGIRGLVDGAASSHRHFIARFRDATGLSPKRYTRVLRFRRLLQAFAADPTRPWIDLALAAGYSDQSHCIREFREFAGVAPQAYRRATGAAPLHLPMPGRR</sequence>